<proteinExistence type="predicted"/>
<keyword evidence="1" id="KW-0732">Signal</keyword>
<dbReference type="GO" id="GO:0005319">
    <property type="term" value="F:lipid transporter activity"/>
    <property type="evidence" value="ECO:0007669"/>
    <property type="project" value="InterPro"/>
</dbReference>
<dbReference type="InterPro" id="IPR015816">
    <property type="entry name" value="Vitellinogen_b-sht_N"/>
</dbReference>
<dbReference type="GeneID" id="14920759"/>
<dbReference type="Gene3D" id="2.30.230.10">
    <property type="entry name" value="Lipovitellin, beta-sheet shell regions, chain A"/>
    <property type="match status" value="1"/>
</dbReference>
<reference evidence="2 3" key="1">
    <citation type="journal article" date="2013" name="Genome Biol.">
        <title>Genome of Acanthamoeba castellanii highlights extensive lateral gene transfer and early evolution of tyrosine kinase signaling.</title>
        <authorList>
            <person name="Clarke M."/>
            <person name="Lohan A.J."/>
            <person name="Liu B."/>
            <person name="Lagkouvardos I."/>
            <person name="Roy S."/>
            <person name="Zafar N."/>
            <person name="Bertelli C."/>
            <person name="Schilde C."/>
            <person name="Kianianmomeni A."/>
            <person name="Burglin T.R."/>
            <person name="Frech C."/>
            <person name="Turcotte B."/>
            <person name="Kopec K.O."/>
            <person name="Synnott J.M."/>
            <person name="Choo C."/>
            <person name="Paponov I."/>
            <person name="Finkler A."/>
            <person name="Soon Heng Tan C."/>
            <person name="Hutchins A.P."/>
            <person name="Weinmeier T."/>
            <person name="Rattei T."/>
            <person name="Chu J.S."/>
            <person name="Gimenez G."/>
            <person name="Irimia M."/>
            <person name="Rigden D.J."/>
            <person name="Fitzpatrick D.A."/>
            <person name="Lorenzo-Morales J."/>
            <person name="Bateman A."/>
            <person name="Chiu C.H."/>
            <person name="Tang P."/>
            <person name="Hegemann P."/>
            <person name="Fromm H."/>
            <person name="Raoult D."/>
            <person name="Greub G."/>
            <person name="Miranda-Saavedra D."/>
            <person name="Chen N."/>
            <person name="Nash P."/>
            <person name="Ginger M.L."/>
            <person name="Horn M."/>
            <person name="Schaap P."/>
            <person name="Caler L."/>
            <person name="Loftus B."/>
        </authorList>
    </citation>
    <scope>NUCLEOTIDE SEQUENCE [LARGE SCALE GENOMIC DNA]</scope>
    <source>
        <strain evidence="2 3">Neff</strain>
    </source>
</reference>
<dbReference type="InterPro" id="IPR015819">
    <property type="entry name" value="Lipid_transp_b-sht_shell"/>
</dbReference>
<dbReference type="EMBL" id="KB007926">
    <property type="protein sequence ID" value="ELR19922.1"/>
    <property type="molecule type" value="Genomic_DNA"/>
</dbReference>
<dbReference type="OMA" id="CNQQYFN"/>
<dbReference type="VEuPathDB" id="AmoebaDB:ACA1_111950"/>
<evidence type="ECO:0000313" key="3">
    <source>
        <dbReference type="Proteomes" id="UP000011083"/>
    </source>
</evidence>
<keyword evidence="3" id="KW-1185">Reference proteome</keyword>
<dbReference type="RefSeq" id="XP_004342031.1">
    <property type="nucleotide sequence ID" value="XM_004341982.1"/>
</dbReference>
<dbReference type="SUPFAM" id="SSF56968">
    <property type="entry name" value="Lipovitellin-phosvitin complex, beta-sheet shell regions"/>
    <property type="match status" value="1"/>
</dbReference>
<organism evidence="2 3">
    <name type="scientific">Acanthamoeba castellanii (strain ATCC 30010 / Neff)</name>
    <dbReference type="NCBI Taxonomy" id="1257118"/>
    <lineage>
        <taxon>Eukaryota</taxon>
        <taxon>Amoebozoa</taxon>
        <taxon>Discosea</taxon>
        <taxon>Longamoebia</taxon>
        <taxon>Centramoebida</taxon>
        <taxon>Acanthamoebidae</taxon>
        <taxon>Acanthamoeba</taxon>
    </lineage>
</organism>
<dbReference type="OrthoDB" id="10251167at2759"/>
<sequence length="817" mass="89696">MKALSLLVVVLLAAYVAAQPTQLTYQIGQEFVFGMGSSVDARHADSLTLQPGGGSIALMNSTVVYQCTDMDATSYLFVMNMFDTTVNVGQNSLSASEVIFKEKATLIGLGSNNALGDNMYFQQLKTGEIVKIWYNTGDSPYFVNVKAGAINQFQTRVVPANQQTFQYQETDLIGVHNSDFVGSKNADNSLSVAKSFDQKDFTKFATDPSLSASDLILNANQGVSVHPAGYIQSTSFSQKVLLVNTPPAQHGQGKRDNNGFNMFMLSNGQMNVNLQQVNMVKGPMRTASSRFSPKETYNFAGLRSNRTFLTDSFHGYSAKAALFKAQNPQPMDVAEELSKIFSSEGGAHAFAQITRVIRYLKVHKEDMNILENYLKKADVMSSQVLRDRLFYLLAALDDSKSLIEYGLSSADAEVRLHAIVTAATLQTPTSALAGSLHSIAMAAQDSKTKHAALLAYGTVLKKLYSPAAKAGGKVLVDLLAATPSYDVQQLATVLAAIKNAGPSVVPPSKIVEKAIRLFRKEPNLRSNIRRLLKEYMPQNADTLDMQLSAIVDGSDFPFNRSYTKDLVIGGRDVNLDLHGELFIGTNFDCNQQYFNYEGLAEVTGAVTLFTETATVFTAEAIYGADNGVHLADQFSLVFLGQTVIDQPFPQVDCMEHTYNLFHTSPVISASYVVWISVIPVVFSASAGVTLNVDWGWSICDSELSALVELIPGATFTAQGDVELDLLIISAGIELAAQVNTQIRPQAYIHGSECEVGFDVERTNNPMDAYFESFYQIKKCILWIFDCHMENKDTQVWWQWTLPSSTEVLFNEDWKISL</sequence>
<dbReference type="Proteomes" id="UP000011083">
    <property type="component" value="Unassembled WGS sequence"/>
</dbReference>
<feature type="signal peptide" evidence="1">
    <location>
        <begin position="1"/>
        <end position="18"/>
    </location>
</feature>
<name>L8H3W2_ACACF</name>
<feature type="chain" id="PRO_5003990377" evidence="1">
    <location>
        <begin position="19"/>
        <end position="817"/>
    </location>
</feature>
<gene>
    <name evidence="2" type="ORF">ACA1_111950</name>
</gene>
<accession>L8H3W2</accession>
<evidence type="ECO:0000256" key="1">
    <source>
        <dbReference type="SAM" id="SignalP"/>
    </source>
</evidence>
<dbReference type="AlphaFoldDB" id="L8H3W2"/>
<dbReference type="KEGG" id="acan:ACA1_111950"/>
<protein>
    <submittedName>
        <fullName evidence="2">Lipid transport family protein</fullName>
    </submittedName>
</protein>
<evidence type="ECO:0000313" key="2">
    <source>
        <dbReference type="EMBL" id="ELR19922.1"/>
    </source>
</evidence>